<accession>A0A7G1KQ27</accession>
<dbReference type="AlphaFoldDB" id="A0A7G1KQ27"/>
<organism evidence="1 2">
    <name type="scientific">Nocardia wallacei</name>
    <dbReference type="NCBI Taxonomy" id="480035"/>
    <lineage>
        <taxon>Bacteria</taxon>
        <taxon>Bacillati</taxon>
        <taxon>Actinomycetota</taxon>
        <taxon>Actinomycetes</taxon>
        <taxon>Mycobacteriales</taxon>
        <taxon>Nocardiaceae</taxon>
        <taxon>Nocardia</taxon>
    </lineage>
</organism>
<keyword evidence="2" id="KW-1185">Reference proteome</keyword>
<protein>
    <submittedName>
        <fullName evidence="1">Uncharacterized protein</fullName>
    </submittedName>
</protein>
<dbReference type="KEGG" id="nwl:NWFMUON74_51400"/>
<dbReference type="Proteomes" id="UP000516173">
    <property type="component" value="Chromosome"/>
</dbReference>
<reference evidence="1 2" key="1">
    <citation type="submission" date="2020-08" db="EMBL/GenBank/DDBJ databases">
        <title>Genome Sequencing of Nocardia wallacei strain FMUON74 and assembly.</title>
        <authorList>
            <person name="Toyokawa M."/>
            <person name="Uesaka K."/>
        </authorList>
    </citation>
    <scope>NUCLEOTIDE SEQUENCE [LARGE SCALE GENOMIC DNA]</scope>
    <source>
        <strain evidence="1 2">FMUON74</strain>
    </source>
</reference>
<name>A0A7G1KQ27_9NOCA</name>
<gene>
    <name evidence="1" type="ORF">NWFMUON74_51400</name>
</gene>
<evidence type="ECO:0000313" key="1">
    <source>
        <dbReference type="EMBL" id="BCK57368.1"/>
    </source>
</evidence>
<dbReference type="EMBL" id="AP023396">
    <property type="protein sequence ID" value="BCK57368.1"/>
    <property type="molecule type" value="Genomic_DNA"/>
</dbReference>
<sequence length="114" mass="12585">MLIAGVFVGAVVTTVIAIALFMHRTETVHTYPASPRGGGYAAAVKRVHSPMDLDSYEIWLGPYLDDDVPRGHVVAIPLAWSTEPHIEWTPDTVVMRFEPGGEIRVPMTMVLDNR</sequence>
<evidence type="ECO:0000313" key="2">
    <source>
        <dbReference type="Proteomes" id="UP000516173"/>
    </source>
</evidence>
<proteinExistence type="predicted"/>